<proteinExistence type="inferred from homology"/>
<dbReference type="GO" id="GO:0019748">
    <property type="term" value="P:secondary metabolic process"/>
    <property type="evidence" value="ECO:0007669"/>
    <property type="project" value="TreeGrafter"/>
</dbReference>
<dbReference type="PROSITE" id="PS00560">
    <property type="entry name" value="CARBOXYPEPT_SER_HIS"/>
    <property type="match status" value="1"/>
</dbReference>
<feature type="signal peptide" evidence="2">
    <location>
        <begin position="1"/>
        <end position="21"/>
    </location>
</feature>
<dbReference type="InterPro" id="IPR018202">
    <property type="entry name" value="Ser_caboxypep_ser_AS"/>
</dbReference>
<evidence type="ECO:0000313" key="4">
    <source>
        <dbReference type="EMBL" id="KAG2482613.1"/>
    </source>
</evidence>
<dbReference type="SUPFAM" id="SSF53474">
    <property type="entry name" value="alpha/beta-Hydrolases"/>
    <property type="match status" value="1"/>
</dbReference>
<keyword evidence="5" id="KW-1185">Reference proteome</keyword>
<dbReference type="InterPro" id="IPR029058">
    <property type="entry name" value="AB_hydrolase_fold"/>
</dbReference>
<dbReference type="GO" id="GO:0006508">
    <property type="term" value="P:proteolysis"/>
    <property type="evidence" value="ECO:0007669"/>
    <property type="project" value="UniProtKB-KW"/>
</dbReference>
<organism evidence="4 5">
    <name type="scientific">Edaphochlamys debaryana</name>
    <dbReference type="NCBI Taxonomy" id="47281"/>
    <lineage>
        <taxon>Eukaryota</taxon>
        <taxon>Viridiplantae</taxon>
        <taxon>Chlorophyta</taxon>
        <taxon>core chlorophytes</taxon>
        <taxon>Chlorophyceae</taxon>
        <taxon>CS clade</taxon>
        <taxon>Chlamydomonadales</taxon>
        <taxon>Chlamydomonadales incertae sedis</taxon>
        <taxon>Edaphochlamys</taxon>
    </lineage>
</organism>
<dbReference type="PANTHER" id="PTHR11802:SF254">
    <property type="entry name" value="SERINE CARBOXYPEPTIDASE-LIKE 20"/>
    <property type="match status" value="1"/>
</dbReference>
<feature type="region of interest" description="Disordered" evidence="3">
    <location>
        <begin position="394"/>
        <end position="431"/>
    </location>
</feature>
<dbReference type="OrthoDB" id="443318at2759"/>
<dbReference type="Gene3D" id="6.10.250.940">
    <property type="match status" value="1"/>
</dbReference>
<dbReference type="EMBL" id="JAEHOE010000211">
    <property type="protein sequence ID" value="KAG2482613.1"/>
    <property type="molecule type" value="Genomic_DNA"/>
</dbReference>
<dbReference type="Gene3D" id="3.40.50.1820">
    <property type="entry name" value="alpha/beta hydrolase"/>
    <property type="match status" value="1"/>
</dbReference>
<dbReference type="InterPro" id="IPR001563">
    <property type="entry name" value="Peptidase_S10"/>
</dbReference>
<feature type="chain" id="PRO_5033100927" description="Carboxypeptidase" evidence="2">
    <location>
        <begin position="22"/>
        <end position="596"/>
    </location>
</feature>
<evidence type="ECO:0000256" key="2">
    <source>
        <dbReference type="RuleBase" id="RU361156"/>
    </source>
</evidence>
<dbReference type="GO" id="GO:0004185">
    <property type="term" value="F:serine-type carboxypeptidase activity"/>
    <property type="evidence" value="ECO:0007669"/>
    <property type="project" value="UniProtKB-UniRule"/>
</dbReference>
<reference evidence="4" key="1">
    <citation type="journal article" date="2020" name="bioRxiv">
        <title>Comparative genomics of Chlamydomonas.</title>
        <authorList>
            <person name="Craig R.J."/>
            <person name="Hasan A.R."/>
            <person name="Ness R.W."/>
            <person name="Keightley P.D."/>
        </authorList>
    </citation>
    <scope>NUCLEOTIDE SEQUENCE</scope>
    <source>
        <strain evidence="4">CCAP 11/70</strain>
    </source>
</reference>
<sequence>MARVVLVTAVALLALAGIVACAVQRSAAFISRSAEDGSPSAPDAASAAALNPACAPPDEVCFLPGLRGAPHVRMRSGYVTVSEPSGRKLWYLVADRETQQPSTEAEAEVEVEAGVGKGGRKNDDQASPVVLWLTGGPGCSSLDAFIHEHGPFSFSYGPKPAAGGGAEREVVLSPNPHAWTKAATMIYVDSPAGAGMSYSNNTDDYHTNDKYTIADLMLFLEGLTERYPELATAPFYLSGESYGGVYVPLLAAALLDSTKKRSGDGKPALVNLQGVVVGNPVTDDTIDGNAQLQYGAAMGFIDPDVWARIRITCNDMFWNASYGSDCWEAQEDVKDDLWDLNWYDVLQPCLRGEEAFEGGAAALTEQHTSQAQSDQRALADRFFWPFTVRMEGHPEDDRGSSLGDGAAEAQQGMQAEAAVRGPARALQEETERRGGRRLWGERLRYSAPCLEHRLSLDWLNREDVRAALHARPTAGWEWQPCSDLIYYRLDTMALVPYYERFVREGLRVLVYSGDHDMVVPHIGTRTWLYDKADLGGREEPLRTWRMKGQVAGWTTRFKAGSRLTFATVKGAGHMVPSSKPAEMLYLLQAFLQDKDL</sequence>
<keyword evidence="2" id="KW-0732">Signal</keyword>
<name>A0A835XEK0_9CHLO</name>
<dbReference type="PANTHER" id="PTHR11802">
    <property type="entry name" value="SERINE PROTEASE FAMILY S10 SERINE CARBOXYPEPTIDASE"/>
    <property type="match status" value="1"/>
</dbReference>
<dbReference type="GO" id="GO:0016747">
    <property type="term" value="F:acyltransferase activity, transferring groups other than amino-acyl groups"/>
    <property type="evidence" value="ECO:0007669"/>
    <property type="project" value="TreeGrafter"/>
</dbReference>
<dbReference type="PROSITE" id="PS00131">
    <property type="entry name" value="CARBOXYPEPT_SER_SER"/>
    <property type="match status" value="1"/>
</dbReference>
<evidence type="ECO:0000313" key="5">
    <source>
        <dbReference type="Proteomes" id="UP000612055"/>
    </source>
</evidence>
<dbReference type="AlphaFoldDB" id="A0A835XEK0"/>
<evidence type="ECO:0000256" key="3">
    <source>
        <dbReference type="SAM" id="MobiDB-lite"/>
    </source>
</evidence>
<evidence type="ECO:0000256" key="1">
    <source>
        <dbReference type="ARBA" id="ARBA00009431"/>
    </source>
</evidence>
<dbReference type="Pfam" id="PF00450">
    <property type="entry name" value="Peptidase_S10"/>
    <property type="match status" value="1"/>
</dbReference>
<gene>
    <name evidence="4" type="ORF">HYH03_018456</name>
</gene>
<keyword evidence="2" id="KW-0378">Hydrolase</keyword>
<comment type="caution">
    <text evidence="4">The sequence shown here is derived from an EMBL/GenBank/DDBJ whole genome shotgun (WGS) entry which is preliminary data.</text>
</comment>
<dbReference type="Gene3D" id="3.40.50.11320">
    <property type="match status" value="1"/>
</dbReference>
<dbReference type="EC" id="3.4.16.-" evidence="2"/>
<accession>A0A835XEK0</accession>
<keyword evidence="2" id="KW-0645">Protease</keyword>
<keyword evidence="2" id="KW-0121">Carboxypeptidase</keyword>
<dbReference type="InterPro" id="IPR033124">
    <property type="entry name" value="Ser_caboxypep_his_AS"/>
</dbReference>
<comment type="similarity">
    <text evidence="1 2">Belongs to the peptidase S10 family.</text>
</comment>
<dbReference type="PRINTS" id="PR00724">
    <property type="entry name" value="CRBOXYPTASEC"/>
</dbReference>
<feature type="compositionally biased region" description="Low complexity" evidence="3">
    <location>
        <begin position="405"/>
        <end position="418"/>
    </location>
</feature>
<protein>
    <recommendedName>
        <fullName evidence="2">Carboxypeptidase</fullName>
        <ecNumber evidence="2">3.4.16.-</ecNumber>
    </recommendedName>
</protein>
<dbReference type="Proteomes" id="UP000612055">
    <property type="component" value="Unassembled WGS sequence"/>
</dbReference>
<dbReference type="PROSITE" id="PS51257">
    <property type="entry name" value="PROKAR_LIPOPROTEIN"/>
    <property type="match status" value="1"/>
</dbReference>